<dbReference type="Proteomes" id="UP000529783">
    <property type="component" value="Unassembled WGS sequence"/>
</dbReference>
<reference evidence="10 11" key="1">
    <citation type="submission" date="2020-07" db="EMBL/GenBank/DDBJ databases">
        <title>Sequencing the genomes of 1000 actinobacteria strains.</title>
        <authorList>
            <person name="Klenk H.-P."/>
        </authorList>
    </citation>
    <scope>NUCLEOTIDE SEQUENCE [LARGE SCALE GENOMIC DNA]</scope>
    <source>
        <strain evidence="10 11">DSM 40398</strain>
    </source>
</reference>
<comment type="subcellular location">
    <subcellularLocation>
        <location evidence="1">Cell membrane</location>
    </subcellularLocation>
</comment>
<keyword evidence="5 8" id="KW-1133">Transmembrane helix</keyword>
<evidence type="ECO:0000259" key="9">
    <source>
        <dbReference type="Pfam" id="PF18967"/>
    </source>
</evidence>
<evidence type="ECO:0000256" key="3">
    <source>
        <dbReference type="ARBA" id="ARBA00022692"/>
    </source>
</evidence>
<feature type="transmembrane region" description="Helical" evidence="8">
    <location>
        <begin position="59"/>
        <end position="80"/>
    </location>
</feature>
<keyword evidence="4" id="KW-0547">Nucleotide-binding</keyword>
<dbReference type="EMBL" id="JACCBA010000001">
    <property type="protein sequence ID" value="NYD46605.1"/>
    <property type="molecule type" value="Genomic_DNA"/>
</dbReference>
<evidence type="ECO:0000256" key="5">
    <source>
        <dbReference type="ARBA" id="ARBA00022989"/>
    </source>
</evidence>
<feature type="transmembrane region" description="Helical" evidence="8">
    <location>
        <begin position="36"/>
        <end position="53"/>
    </location>
</feature>
<gene>
    <name evidence="10" type="ORF">BJY14_002588</name>
</gene>
<evidence type="ECO:0000256" key="7">
    <source>
        <dbReference type="ARBA" id="ARBA00023136"/>
    </source>
</evidence>
<evidence type="ECO:0000256" key="6">
    <source>
        <dbReference type="ARBA" id="ARBA00023118"/>
    </source>
</evidence>
<accession>A0A7Y9EF34</accession>
<dbReference type="AlphaFoldDB" id="A0A7Y9EF34"/>
<dbReference type="Pfam" id="PF18967">
    <property type="entry name" value="PycTM"/>
    <property type="match status" value="1"/>
</dbReference>
<feature type="domain" description="Pycsar effector protein" evidence="9">
    <location>
        <begin position="21"/>
        <end position="165"/>
    </location>
</feature>
<comment type="caution">
    <text evidence="10">The sequence shown here is derived from an EMBL/GenBank/DDBJ whole genome shotgun (WGS) entry which is preliminary data.</text>
</comment>
<protein>
    <recommendedName>
        <fullName evidence="9">Pycsar effector protein domain-containing protein</fullName>
    </recommendedName>
</protein>
<keyword evidence="2" id="KW-1003">Cell membrane</keyword>
<name>A0A7Y9EF34_9ACTN</name>
<evidence type="ECO:0000256" key="2">
    <source>
        <dbReference type="ARBA" id="ARBA00022475"/>
    </source>
</evidence>
<keyword evidence="11" id="KW-1185">Reference proteome</keyword>
<evidence type="ECO:0000256" key="4">
    <source>
        <dbReference type="ARBA" id="ARBA00022741"/>
    </source>
</evidence>
<evidence type="ECO:0000313" key="10">
    <source>
        <dbReference type="EMBL" id="NYD46605.1"/>
    </source>
</evidence>
<dbReference type="InterPro" id="IPR043760">
    <property type="entry name" value="PycTM_dom"/>
</dbReference>
<keyword evidence="3 8" id="KW-0812">Transmembrane</keyword>
<evidence type="ECO:0000313" key="11">
    <source>
        <dbReference type="Proteomes" id="UP000529783"/>
    </source>
</evidence>
<feature type="transmembrane region" description="Helical" evidence="8">
    <location>
        <begin position="147"/>
        <end position="168"/>
    </location>
</feature>
<dbReference type="RefSeq" id="WP_179843833.1">
    <property type="nucleotide sequence ID" value="NZ_JACCBA010000001.1"/>
</dbReference>
<proteinExistence type="predicted"/>
<evidence type="ECO:0000256" key="8">
    <source>
        <dbReference type="SAM" id="Phobius"/>
    </source>
</evidence>
<keyword evidence="7 8" id="KW-0472">Membrane</keyword>
<organism evidence="10 11">
    <name type="scientific">Actinomadura luteofluorescens</name>
    <dbReference type="NCBI Taxonomy" id="46163"/>
    <lineage>
        <taxon>Bacteria</taxon>
        <taxon>Bacillati</taxon>
        <taxon>Actinomycetota</taxon>
        <taxon>Actinomycetes</taxon>
        <taxon>Streptosporangiales</taxon>
        <taxon>Thermomonosporaceae</taxon>
        <taxon>Actinomadura</taxon>
    </lineage>
</organism>
<keyword evidence="6" id="KW-0051">Antiviral defense</keyword>
<sequence length="169" mass="18030">MAKPPTEVAAGQIPDQLDTERTALLAELTRIDNKSSMFMALALGGAVAGFTAFDKAGKLAQIFGQTAGVFFALAVLVLLLKVAWPARPNSRATFRIYAALGPGQLIAFLRGKHQYTPPGKDKAPLTFDEVREDDIQVKSRLVSIKFAYQRLAIVSMVLGVIALGAAGLS</sequence>
<evidence type="ECO:0000256" key="1">
    <source>
        <dbReference type="ARBA" id="ARBA00004236"/>
    </source>
</evidence>